<sequence>MTRVAAIWRHPIKAHGFEALDRVRLGAGETLPWDRRWAVAHDAAAPEVDGTGWTSCNNFSRGAKAPQLMAISAVSDVEAGTVTLRHPQRPDLTFDPDSQADAFLDWVRPLMPEGRAQSARVLRAEAQGMTDSDFPSISIINLASGADLGTRLGQDLSPLRWRANIHLEGLAPWAERDWIGRRLRIGGAEFELREAIIRCRATTANPETGERDADTLGALKAMGHQEFGLYGVVTQSGEISVGDVAEVF</sequence>
<proteinExistence type="predicted"/>
<evidence type="ECO:0000313" key="2">
    <source>
        <dbReference type="EMBL" id="MFH0254839.1"/>
    </source>
</evidence>
<comment type="caution">
    <text evidence="2">The sequence shown here is derived from an EMBL/GenBank/DDBJ whole genome shotgun (WGS) entry which is preliminary data.</text>
</comment>
<dbReference type="Gene3D" id="2.40.33.20">
    <property type="entry name" value="PK beta-barrel domain-like"/>
    <property type="match status" value="1"/>
</dbReference>
<dbReference type="SUPFAM" id="SSF50800">
    <property type="entry name" value="PK beta-barrel domain-like"/>
    <property type="match status" value="1"/>
</dbReference>
<evidence type="ECO:0000313" key="3">
    <source>
        <dbReference type="Proteomes" id="UP001607157"/>
    </source>
</evidence>
<dbReference type="InterPro" id="IPR005303">
    <property type="entry name" value="MOCOS_middle"/>
</dbReference>
<evidence type="ECO:0000259" key="1">
    <source>
        <dbReference type="PROSITE" id="PS51340"/>
    </source>
</evidence>
<reference evidence="2 3" key="1">
    <citation type="submission" date="2024-10" db="EMBL/GenBank/DDBJ databases">
        <authorList>
            <person name="Yang X.-N."/>
        </authorList>
    </citation>
    <scope>NUCLEOTIDE SEQUENCE [LARGE SCALE GENOMIC DNA]</scope>
    <source>
        <strain evidence="2 3">CAU 1059</strain>
    </source>
</reference>
<dbReference type="Pfam" id="PF03476">
    <property type="entry name" value="MOSC_N"/>
    <property type="match status" value="1"/>
</dbReference>
<dbReference type="EMBL" id="JBIHMM010000003">
    <property type="protein sequence ID" value="MFH0254839.1"/>
    <property type="molecule type" value="Genomic_DNA"/>
</dbReference>
<accession>A0ABW7IA95</accession>
<gene>
    <name evidence="2" type="ORF">ACGRVM_13110</name>
</gene>
<dbReference type="InterPro" id="IPR005302">
    <property type="entry name" value="MoCF_Sase_C"/>
</dbReference>
<dbReference type="Pfam" id="PF03473">
    <property type="entry name" value="MOSC"/>
    <property type="match status" value="1"/>
</dbReference>
<feature type="domain" description="MOSC" evidence="1">
    <location>
        <begin position="104"/>
        <end position="248"/>
    </location>
</feature>
<keyword evidence="3" id="KW-1185">Reference proteome</keyword>
<dbReference type="InterPro" id="IPR011037">
    <property type="entry name" value="Pyrv_Knase-like_insert_dom_sf"/>
</dbReference>
<protein>
    <submittedName>
        <fullName evidence="2">MOSC domain-containing protein</fullName>
    </submittedName>
</protein>
<dbReference type="PROSITE" id="PS51340">
    <property type="entry name" value="MOSC"/>
    <property type="match status" value="1"/>
</dbReference>
<name>A0ABW7IA95_9RHOB</name>
<dbReference type="Proteomes" id="UP001607157">
    <property type="component" value="Unassembled WGS sequence"/>
</dbReference>
<organism evidence="2 3">
    <name type="scientific">Roseovarius aquimarinus</name>
    <dbReference type="NCBI Taxonomy" id="1229156"/>
    <lineage>
        <taxon>Bacteria</taxon>
        <taxon>Pseudomonadati</taxon>
        <taxon>Pseudomonadota</taxon>
        <taxon>Alphaproteobacteria</taxon>
        <taxon>Rhodobacterales</taxon>
        <taxon>Roseobacteraceae</taxon>
        <taxon>Roseovarius</taxon>
    </lineage>
</organism>
<dbReference type="RefSeq" id="WP_377172329.1">
    <property type="nucleotide sequence ID" value="NZ_JBHTJC010000003.1"/>
</dbReference>